<dbReference type="CDD" id="cd01131">
    <property type="entry name" value="PilT"/>
    <property type="match status" value="1"/>
</dbReference>
<dbReference type="InterPro" id="IPR001482">
    <property type="entry name" value="T2SS/T4SS_dom"/>
</dbReference>
<organism evidence="3 4">
    <name type="scientific">Pseudomonas putida</name>
    <name type="common">Arthrobacter siderocapsulatus</name>
    <dbReference type="NCBI Taxonomy" id="303"/>
    <lineage>
        <taxon>Bacteria</taxon>
        <taxon>Pseudomonadati</taxon>
        <taxon>Pseudomonadota</taxon>
        <taxon>Gammaproteobacteria</taxon>
        <taxon>Pseudomonadales</taxon>
        <taxon>Pseudomonadaceae</taxon>
        <taxon>Pseudomonas</taxon>
    </lineage>
</organism>
<dbReference type="NCBIfam" id="TIGR01420">
    <property type="entry name" value="pilT_fam"/>
    <property type="match status" value="1"/>
</dbReference>
<dbReference type="InterPro" id="IPR027417">
    <property type="entry name" value="P-loop_NTPase"/>
</dbReference>
<comment type="similarity">
    <text evidence="1">Belongs to the GSP E family.</text>
</comment>
<evidence type="ECO:0000313" key="3">
    <source>
        <dbReference type="EMBL" id="QJQ13186.1"/>
    </source>
</evidence>
<reference evidence="3 4" key="2">
    <citation type="submission" date="2020-04" db="EMBL/GenBank/DDBJ databases">
        <title>Complete genome sequence of Pseudomonas putida strain JQ581.</title>
        <authorList>
            <person name="Mu Y."/>
        </authorList>
    </citation>
    <scope>NUCLEOTIDE SEQUENCE [LARGE SCALE GENOMIC DNA]</scope>
    <source>
        <strain evidence="3 4">JQ581</strain>
    </source>
</reference>
<dbReference type="InterPro" id="IPR003593">
    <property type="entry name" value="AAA+_ATPase"/>
</dbReference>
<dbReference type="SUPFAM" id="SSF52540">
    <property type="entry name" value="P-loop containing nucleoside triphosphate hydrolases"/>
    <property type="match status" value="1"/>
</dbReference>
<dbReference type="Pfam" id="PF00437">
    <property type="entry name" value="T2SSE"/>
    <property type="match status" value="1"/>
</dbReference>
<dbReference type="Proteomes" id="UP000076857">
    <property type="component" value="Chromosome"/>
</dbReference>
<evidence type="ECO:0000313" key="4">
    <source>
        <dbReference type="Proteomes" id="UP000076857"/>
    </source>
</evidence>
<gene>
    <name evidence="3" type="ORF">A3L25_028635</name>
</gene>
<sequence length="332" mass="35865">MDVTDLLARAMDVGASDLHLAAGQIPMLRIEGDLQRMNLPALVPADLAEGMAPLLAEHQRRQWAQGDELDLALELPALGRFRLNLFRQLNGAGATFRLIPGRIATLDELDLGDVYQAVAQCTDGLILVGGPTGSGKSSTLATLIDQLNRERALHIITLEDPVEVIHSSQRSLINQREIGRHSGGFAQGLRSALRQDPDVIMIGELRDLESVRLALRAAETGHLVLATVHTRSAASSVDRLVEVFAAEEKPLVRAMLAESLRLVVAQVLVRRVGGGRVAAREVLVATPAVRNLVREGRMAQLCSVMQGGAAQGMRTMEGAMRELKQRGFIGDL</sequence>
<dbReference type="PANTHER" id="PTHR30486">
    <property type="entry name" value="TWITCHING MOTILITY PROTEIN PILT"/>
    <property type="match status" value="1"/>
</dbReference>
<dbReference type="GO" id="GO:0016887">
    <property type="term" value="F:ATP hydrolysis activity"/>
    <property type="evidence" value="ECO:0007669"/>
    <property type="project" value="InterPro"/>
</dbReference>
<dbReference type="AlphaFoldDB" id="A0AAP9N5E5"/>
<dbReference type="InterPro" id="IPR050921">
    <property type="entry name" value="T4SS_GSP_E_ATPase"/>
</dbReference>
<dbReference type="PROSITE" id="PS00662">
    <property type="entry name" value="T2SP_E"/>
    <property type="match status" value="1"/>
</dbReference>
<evidence type="ECO:0000259" key="2">
    <source>
        <dbReference type="PROSITE" id="PS00662"/>
    </source>
</evidence>
<dbReference type="RefSeq" id="WP_063423298.1">
    <property type="nucleotide sequence ID" value="NZ_CP050951.1"/>
</dbReference>
<evidence type="ECO:0000256" key="1">
    <source>
        <dbReference type="ARBA" id="ARBA00006611"/>
    </source>
</evidence>
<proteinExistence type="inferred from homology"/>
<dbReference type="SMART" id="SM00382">
    <property type="entry name" value="AAA"/>
    <property type="match status" value="1"/>
</dbReference>
<dbReference type="InterPro" id="IPR006321">
    <property type="entry name" value="PilT/PilU"/>
</dbReference>
<name>A0AAP9N5E5_PSEPU</name>
<dbReference type="EMBL" id="CP050951">
    <property type="protein sequence ID" value="QJQ13186.1"/>
    <property type="molecule type" value="Genomic_DNA"/>
</dbReference>
<protein>
    <submittedName>
        <fullName evidence="3">PilT/PilU family type 4a pilus ATPase</fullName>
    </submittedName>
</protein>
<dbReference type="PANTHER" id="PTHR30486:SF6">
    <property type="entry name" value="TYPE IV PILUS RETRACTATION ATPASE PILT"/>
    <property type="match status" value="1"/>
</dbReference>
<dbReference type="Gene3D" id="3.40.50.300">
    <property type="entry name" value="P-loop containing nucleotide triphosphate hydrolases"/>
    <property type="match status" value="1"/>
</dbReference>
<accession>A0AAP9N5E5</accession>
<feature type="domain" description="Bacterial type II secretion system protein E" evidence="2">
    <location>
        <begin position="193"/>
        <end position="207"/>
    </location>
</feature>
<reference evidence="3 4" key="1">
    <citation type="submission" date="2016-04" db="EMBL/GenBank/DDBJ databases">
        <authorList>
            <person name="Qiu J."/>
        </authorList>
    </citation>
    <scope>NUCLEOTIDE SEQUENCE [LARGE SCALE GENOMIC DNA]</scope>
    <source>
        <strain evidence="3 4">JQ581</strain>
    </source>
</reference>
<dbReference type="Gene3D" id="3.30.450.90">
    <property type="match status" value="1"/>
</dbReference>
<dbReference type="GO" id="GO:0005524">
    <property type="term" value="F:ATP binding"/>
    <property type="evidence" value="ECO:0007669"/>
    <property type="project" value="InterPro"/>
</dbReference>